<dbReference type="Pfam" id="PF00698">
    <property type="entry name" value="Acyl_transf_1"/>
    <property type="match status" value="1"/>
</dbReference>
<evidence type="ECO:0000256" key="2">
    <source>
        <dbReference type="ARBA" id="ARBA00022553"/>
    </source>
</evidence>
<dbReference type="Proteomes" id="UP000502823">
    <property type="component" value="Unassembled WGS sequence"/>
</dbReference>
<dbReference type="OrthoDB" id="329835at2759"/>
<dbReference type="InterPro" id="IPR001227">
    <property type="entry name" value="Ac_transferase_dom_sf"/>
</dbReference>
<protein>
    <recommendedName>
        <fullName evidence="4">Ketosynthase family 3 (KS3) domain-containing protein</fullName>
    </recommendedName>
</protein>
<gene>
    <name evidence="5" type="ORF">Cfor_10103</name>
</gene>
<evidence type="ECO:0000313" key="5">
    <source>
        <dbReference type="EMBL" id="GFG35353.1"/>
    </source>
</evidence>
<dbReference type="InParanoid" id="A0A6L2PRY6"/>
<accession>A0A6L2PRY6</accession>
<reference evidence="6" key="1">
    <citation type="submission" date="2020-01" db="EMBL/GenBank/DDBJ databases">
        <title>Draft genome sequence of the Termite Coptotermes fromosanus.</title>
        <authorList>
            <person name="Itakura S."/>
            <person name="Yosikawa Y."/>
            <person name="Umezawa K."/>
        </authorList>
    </citation>
    <scope>NUCLEOTIDE SEQUENCE [LARGE SCALE GENOMIC DNA]</scope>
</reference>
<dbReference type="AlphaFoldDB" id="A0A6L2PRY6"/>
<dbReference type="Pfam" id="PF16197">
    <property type="entry name" value="KAsynt_C_assoc"/>
    <property type="match status" value="1"/>
</dbReference>
<evidence type="ECO:0000256" key="3">
    <source>
        <dbReference type="ARBA" id="ARBA00022679"/>
    </source>
</evidence>
<dbReference type="InterPro" id="IPR018201">
    <property type="entry name" value="Ketoacyl_synth_AS"/>
</dbReference>
<dbReference type="GO" id="GO:0004315">
    <property type="term" value="F:3-oxoacyl-[acyl-carrier-protein] synthase activity"/>
    <property type="evidence" value="ECO:0007669"/>
    <property type="project" value="InterPro"/>
</dbReference>
<dbReference type="GO" id="GO:0004312">
    <property type="term" value="F:fatty acid synthase activity"/>
    <property type="evidence" value="ECO:0007669"/>
    <property type="project" value="TreeGrafter"/>
</dbReference>
<dbReference type="InterPro" id="IPR050091">
    <property type="entry name" value="PKS_NRPS_Biosynth_Enz"/>
</dbReference>
<dbReference type="InterPro" id="IPR016035">
    <property type="entry name" value="Acyl_Trfase/lysoPLipase"/>
</dbReference>
<dbReference type="InterPro" id="IPR016039">
    <property type="entry name" value="Thiolase-like"/>
</dbReference>
<dbReference type="PANTHER" id="PTHR43775:SF23">
    <property type="entry name" value="FATTY ACID SYNTHASE 3"/>
    <property type="match status" value="1"/>
</dbReference>
<keyword evidence="6" id="KW-1185">Reference proteome</keyword>
<dbReference type="EMBL" id="BLKM01000549">
    <property type="protein sequence ID" value="GFG35353.1"/>
    <property type="molecule type" value="Genomic_DNA"/>
</dbReference>
<feature type="domain" description="Ketosynthase family 3 (KS3)" evidence="4">
    <location>
        <begin position="12"/>
        <end position="417"/>
    </location>
</feature>
<dbReference type="Gene3D" id="3.40.47.10">
    <property type="match status" value="1"/>
</dbReference>
<evidence type="ECO:0000259" key="4">
    <source>
        <dbReference type="PROSITE" id="PS52004"/>
    </source>
</evidence>
<dbReference type="InterPro" id="IPR014043">
    <property type="entry name" value="Acyl_transferase_dom"/>
</dbReference>
<organism evidence="5 6">
    <name type="scientific">Coptotermes formosanus</name>
    <name type="common">Formosan subterranean termite</name>
    <dbReference type="NCBI Taxonomy" id="36987"/>
    <lineage>
        <taxon>Eukaryota</taxon>
        <taxon>Metazoa</taxon>
        <taxon>Ecdysozoa</taxon>
        <taxon>Arthropoda</taxon>
        <taxon>Hexapoda</taxon>
        <taxon>Insecta</taxon>
        <taxon>Pterygota</taxon>
        <taxon>Neoptera</taxon>
        <taxon>Polyneoptera</taxon>
        <taxon>Dictyoptera</taxon>
        <taxon>Blattodea</taxon>
        <taxon>Blattoidea</taxon>
        <taxon>Termitoidae</taxon>
        <taxon>Rhinotermitidae</taxon>
        <taxon>Coptotermes</taxon>
    </lineage>
</organism>
<dbReference type="PANTHER" id="PTHR43775">
    <property type="entry name" value="FATTY ACID SYNTHASE"/>
    <property type="match status" value="1"/>
</dbReference>
<name>A0A6L2PRY6_COPFO</name>
<dbReference type="InterPro" id="IPR014030">
    <property type="entry name" value="Ketoacyl_synth_N"/>
</dbReference>
<evidence type="ECO:0000313" key="6">
    <source>
        <dbReference type="Proteomes" id="UP000502823"/>
    </source>
</evidence>
<dbReference type="InterPro" id="IPR020841">
    <property type="entry name" value="PKS_Beta-ketoAc_synthase_dom"/>
</dbReference>
<dbReference type="PROSITE" id="PS00606">
    <property type="entry name" value="KS3_1"/>
    <property type="match status" value="1"/>
</dbReference>
<proteinExistence type="predicted"/>
<dbReference type="SUPFAM" id="SSF53901">
    <property type="entry name" value="Thiolase-like"/>
    <property type="match status" value="1"/>
</dbReference>
<dbReference type="Pfam" id="PF02801">
    <property type="entry name" value="Ketoacyl-synt_C"/>
    <property type="match status" value="1"/>
</dbReference>
<evidence type="ECO:0000256" key="1">
    <source>
        <dbReference type="ARBA" id="ARBA00022450"/>
    </source>
</evidence>
<dbReference type="Pfam" id="PF00109">
    <property type="entry name" value="ketoacyl-synt"/>
    <property type="match status" value="1"/>
</dbReference>
<dbReference type="GO" id="GO:0006633">
    <property type="term" value="P:fatty acid biosynthetic process"/>
    <property type="evidence" value="ECO:0007669"/>
    <property type="project" value="InterPro"/>
</dbReference>
<dbReference type="InterPro" id="IPR032821">
    <property type="entry name" value="PKS_assoc"/>
</dbReference>
<dbReference type="CDD" id="cd00833">
    <property type="entry name" value="PKS"/>
    <property type="match status" value="1"/>
</dbReference>
<keyword evidence="1" id="KW-0596">Phosphopantetheine</keyword>
<dbReference type="InterPro" id="IPR014031">
    <property type="entry name" value="Ketoacyl_synth_C"/>
</dbReference>
<dbReference type="Gene3D" id="3.30.70.3290">
    <property type="match status" value="1"/>
</dbReference>
<keyword evidence="2" id="KW-0597">Phosphoprotein</keyword>
<dbReference type="SUPFAM" id="SSF52151">
    <property type="entry name" value="FabD/lysophospholipase-like"/>
    <property type="match status" value="1"/>
</dbReference>
<dbReference type="PROSITE" id="PS52004">
    <property type="entry name" value="KS3_2"/>
    <property type="match status" value="1"/>
</dbReference>
<sequence>MPVSTDTQPPTGDDVVISGIAGCFPESENVYEFRDNLFNKVDMVTNDGRRWKLDHPDIPARTGKLRNVDKFDASFFSVHYRQAQGMDPQCRMLLEKTYEAVVDAGVNPSLLKGQNTGVFVGTSVSESEQAAYYDKIQNNGLGVIGCSRALFSNRLSYWLGVHGPSYTLDTACSSSLYALEHAYRAMQAGLCDSAIVGGSNLCLHPHLSLSFYRVGVLSREGICRSFDRDASGYARSEAVCVMFLQKARDAKRVYAKVVHAKTNCDGFKEEGITFPSRLMQAKLMEQFYKECCINPTSVDFVEAHATGTKVGDPEELAALDEVFCKGRQTPLLIGSVKSNMGHSEPAAGLCSITKVIISMEHGLIPPNLYFSNPREDVECVRAGHFQVVTEEHPWKGRLASVNAFGFGGANAHVLLQINEKEKVNGGAPVDPIPRLIVASGRTKEAVDVILKDVSRTSRPVDVEYVRLMHDLQSLDIVGHTYRGYTLLTQDGRRVRSLKFYPGSKRPVWFVFTGMGSQWPGMGKSLLKLPIFAAAIEKCHQVLEPHGVDLINIITSEHPKMFDNILNCFVGIAACQILQHNLVSTIKVHNKVLSDLKLITVLQCSANPSGRAL</sequence>
<comment type="caution">
    <text evidence="5">The sequence shown here is derived from an EMBL/GenBank/DDBJ whole genome shotgun (WGS) entry which is preliminary data.</text>
</comment>
<keyword evidence="3" id="KW-0808">Transferase</keyword>
<dbReference type="Gene3D" id="3.40.366.10">
    <property type="entry name" value="Malonyl-Coenzyme A Acyl Carrier Protein, domain 2"/>
    <property type="match status" value="1"/>
</dbReference>
<dbReference type="SMART" id="SM00825">
    <property type="entry name" value="PKS_KS"/>
    <property type="match status" value="1"/>
</dbReference>